<sequence length="697" mass="72212">MGIALASDTSGVTAGKFVVKYNASLFDFVSATAAQAGTQIVDTNEALGQVTIVTAALGTALAPQAPIIKLTFTSKASAGVNDFEVSAELGLGSNGALQSASPQKLGIASQETALGVTGDLNGNNAVDVGDLSILVAHYGAKSTDAGWSLVSAADFNSDGTIDIADLAALGKIIVYDAGSSFDIMETDIMDIQNAMAAGKLTAVELVSAYLKRIAEYDKQGPSINAVISVNPDALAIAAQLDAERGQSGPRSLLHGVPVIVKDNYNTIGMATTAGCTCLKNNFTTTDAKMVAQLKAAGAIIIGKANLHEFAFGLTTISSLGGQTLNPYDLTKNPGGSSGGTGAALAANFAVLGLGTDTGGSIRVPSSYNSLVGLRPTIGLTSREGIVPLALSQDVGGPMARSVEDIAVALDFLKGYDAADPATLYSVGRTPTTYTKYLDKNGLKGARIGVIRDPLVMGTNQSVIALANKAVEDMQAAGATVIDVVVPNLSSILSYSSLSGYEFKSDLNTYFNTYINSNPSSQVPYHSLSDIIDSGTDMLVSARNSYITRNNVADLATNQDYRDIIINRPKLAQQALLKTMNENNLDALLYPSTANPPTSLTGTNAGSANRLSPYSGFPAIGIPAGFVDNGAQPKLPQNIELLGRPFDEGTLIKLAYSFEQLTHHREAPPYDAGNSRSVHAAAGRLTPTMNLDHAAGSL</sequence>
<dbReference type="GO" id="GO:0000272">
    <property type="term" value="P:polysaccharide catabolic process"/>
    <property type="evidence" value="ECO:0007669"/>
    <property type="project" value="InterPro"/>
</dbReference>
<dbReference type="InterPro" id="IPR020556">
    <property type="entry name" value="Amidase_CS"/>
</dbReference>
<dbReference type="Gene3D" id="1.10.1330.10">
    <property type="entry name" value="Dockerin domain"/>
    <property type="match status" value="1"/>
</dbReference>
<keyword evidence="3" id="KW-1185">Reference proteome</keyword>
<evidence type="ECO:0000313" key="2">
    <source>
        <dbReference type="EMBL" id="MDG0810553.1"/>
    </source>
</evidence>
<dbReference type="InterPro" id="IPR023631">
    <property type="entry name" value="Amidase_dom"/>
</dbReference>
<comment type="caution">
    <text evidence="2">The sequence shown here is derived from an EMBL/GenBank/DDBJ whole genome shotgun (WGS) entry which is preliminary data.</text>
</comment>
<dbReference type="InterPro" id="IPR036928">
    <property type="entry name" value="AS_sf"/>
</dbReference>
<proteinExistence type="predicted"/>
<dbReference type="InterPro" id="IPR008965">
    <property type="entry name" value="CBM2/CBM3_carb-bd_dom_sf"/>
</dbReference>
<name>A0A9X4QTN3_9BACL</name>
<gene>
    <name evidence="2" type="ORF">OMP40_15180</name>
</gene>
<accession>A0A9X4QTN3</accession>
<feature type="domain" description="Amidase" evidence="1">
    <location>
        <begin position="204"/>
        <end position="650"/>
    </location>
</feature>
<dbReference type="Gene3D" id="2.60.40.680">
    <property type="match status" value="1"/>
</dbReference>
<dbReference type="GO" id="GO:0004553">
    <property type="term" value="F:hydrolase activity, hydrolyzing O-glycosyl compounds"/>
    <property type="evidence" value="ECO:0007669"/>
    <property type="project" value="InterPro"/>
</dbReference>
<dbReference type="Gene3D" id="3.90.1300.10">
    <property type="entry name" value="Amidase signature (AS) domain"/>
    <property type="match status" value="1"/>
</dbReference>
<reference evidence="2" key="1">
    <citation type="submission" date="2022-10" db="EMBL/GenBank/DDBJ databases">
        <title>Comparative genomic analysis of Cohnella hashimotonis sp. nov., isolated from the International Space Station.</title>
        <authorList>
            <person name="Simpson A."/>
            <person name="Venkateswaran K."/>
        </authorList>
    </citation>
    <scope>NUCLEOTIDE SEQUENCE</scope>
    <source>
        <strain evidence="2">DSM 28161</strain>
    </source>
</reference>
<dbReference type="Proteomes" id="UP001153404">
    <property type="component" value="Unassembled WGS sequence"/>
</dbReference>
<dbReference type="GO" id="GO:0030246">
    <property type="term" value="F:carbohydrate binding"/>
    <property type="evidence" value="ECO:0007669"/>
    <property type="project" value="InterPro"/>
</dbReference>
<dbReference type="PROSITE" id="PS00571">
    <property type="entry name" value="AMIDASES"/>
    <property type="match status" value="1"/>
</dbReference>
<dbReference type="PROSITE" id="PS00018">
    <property type="entry name" value="EF_HAND_1"/>
    <property type="match status" value="1"/>
</dbReference>
<dbReference type="SUPFAM" id="SSF49384">
    <property type="entry name" value="Carbohydrate-binding domain"/>
    <property type="match status" value="1"/>
</dbReference>
<dbReference type="PANTHER" id="PTHR42678:SF5">
    <property type="entry name" value="GLUTAMYL-TRNA(GLN) AMIDOTRANSFERASE SUBUNIT A"/>
    <property type="match status" value="1"/>
</dbReference>
<evidence type="ECO:0000313" key="3">
    <source>
        <dbReference type="Proteomes" id="UP001153404"/>
    </source>
</evidence>
<dbReference type="PANTHER" id="PTHR42678">
    <property type="entry name" value="AMIDASE"/>
    <property type="match status" value="1"/>
</dbReference>
<dbReference type="Pfam" id="PF00404">
    <property type="entry name" value="Dockerin_1"/>
    <property type="match status" value="1"/>
</dbReference>
<evidence type="ECO:0000259" key="1">
    <source>
        <dbReference type="Pfam" id="PF01425"/>
    </source>
</evidence>
<dbReference type="SUPFAM" id="SSF75304">
    <property type="entry name" value="Amidase signature (AS) enzymes"/>
    <property type="match status" value="1"/>
</dbReference>
<dbReference type="Pfam" id="PF01425">
    <property type="entry name" value="Amidase"/>
    <property type="match status" value="1"/>
</dbReference>
<dbReference type="CDD" id="cd14254">
    <property type="entry name" value="Dockerin_II"/>
    <property type="match status" value="1"/>
</dbReference>
<dbReference type="SUPFAM" id="SSF63446">
    <property type="entry name" value="Type I dockerin domain"/>
    <property type="match status" value="1"/>
</dbReference>
<dbReference type="InterPro" id="IPR036439">
    <property type="entry name" value="Dockerin_dom_sf"/>
</dbReference>
<dbReference type="EMBL" id="JAPDIA010000003">
    <property type="protein sequence ID" value="MDG0810553.1"/>
    <property type="molecule type" value="Genomic_DNA"/>
</dbReference>
<dbReference type="InterPro" id="IPR002105">
    <property type="entry name" value="Dockerin_1_rpt"/>
</dbReference>
<protein>
    <submittedName>
        <fullName evidence="2">Amidase family protein</fullName>
    </submittedName>
</protein>
<organism evidence="2 3">
    <name type="scientific">Cohnella rhizosphaerae</name>
    <dbReference type="NCBI Taxonomy" id="1457232"/>
    <lineage>
        <taxon>Bacteria</taxon>
        <taxon>Bacillati</taxon>
        <taxon>Bacillota</taxon>
        <taxon>Bacilli</taxon>
        <taxon>Bacillales</taxon>
        <taxon>Paenibacillaceae</taxon>
        <taxon>Cohnella</taxon>
    </lineage>
</organism>
<dbReference type="InterPro" id="IPR018247">
    <property type="entry name" value="EF_Hand_1_Ca_BS"/>
</dbReference>
<dbReference type="RefSeq" id="WP_277532440.1">
    <property type="nucleotide sequence ID" value="NZ_JAPDIA010000003.1"/>
</dbReference>
<dbReference type="AlphaFoldDB" id="A0A9X4QTN3"/>